<proteinExistence type="inferred from homology"/>
<feature type="domain" description="Anoctamin transmembrane" evidence="7">
    <location>
        <begin position="153"/>
        <end position="455"/>
    </location>
</feature>
<evidence type="ECO:0000256" key="5">
    <source>
        <dbReference type="ARBA" id="ARBA00023136"/>
    </source>
</evidence>
<gene>
    <name evidence="8" type="ORF">WISP_27548</name>
</gene>
<sequence>MVWMSALFAGSKLADDCAQRVVVNGVASVGGCSRVVFPRVQYRGQSCFDIFMNDLDKGIKGTLCKFANHTKQGWNADLLNATVFLEFWKRRRAVLTYDWDLIDWEDEEEELRPQFEAKYSQVERVNPITGKPEPFQPFPDKLSRLMVSVSGIFFMVYEKVAYLLTDLEHPRTESEWENSFALKMFLFQFVNLNSSIFYIAFFLGSSKFIPKESINCCSKTKLPENWWSRRKMKRRGQSMENKISLPQWEKDWNLQPMNLHGLMDEYLEMVLQFGFTTIFVAAFPLAPLLALLNNIIEIRLDAYKFVTQWRRPMPARATDIGIWYGILEGIGVLAVITNAFVIAITSDYIPRFVYAYKYGPCTDQGCLKGYVNSSLSVFDLSELGMGYSGYCRYRDYRAPPWSSTPYEFTLQFWHVLAARLAFIIVFEHLVFGIKSFIAYLIPDMPKDLCDRMRREKYLVQEMMYEAELEHLQRERKKNGKQYHHEWP</sequence>
<comment type="caution">
    <text evidence="6">Lacks conserved residue(s) required for the propagation of feature annotation.</text>
</comment>
<feature type="transmembrane region" description="Helical" evidence="6">
    <location>
        <begin position="320"/>
        <end position="344"/>
    </location>
</feature>
<comment type="subcellular location">
    <subcellularLocation>
        <location evidence="1 6">Membrane</location>
        <topology evidence="1 6">Multi-pass membrane protein</topology>
    </subcellularLocation>
</comment>
<feature type="transmembrane region" description="Helical" evidence="6">
    <location>
        <begin position="269"/>
        <end position="292"/>
    </location>
</feature>
<dbReference type="PANTHER" id="PTHR12308">
    <property type="entry name" value="ANOCTAMIN"/>
    <property type="match status" value="1"/>
</dbReference>
<dbReference type="EMBL" id="WHWB01032634">
    <property type="protein sequence ID" value="KAJ7424699.1"/>
    <property type="molecule type" value="Genomic_DNA"/>
</dbReference>
<reference evidence="8" key="1">
    <citation type="submission" date="2019-10" db="EMBL/GenBank/DDBJ databases">
        <authorList>
            <person name="Soares A.E.R."/>
            <person name="Aleixo A."/>
            <person name="Schneider P."/>
            <person name="Miyaki C.Y."/>
            <person name="Schneider M.P."/>
            <person name="Mello C."/>
            <person name="Vasconcelos A.T.R."/>
        </authorList>
    </citation>
    <scope>NUCLEOTIDE SEQUENCE</scope>
    <source>
        <tissue evidence="8">Muscle</tissue>
    </source>
</reference>
<dbReference type="Proteomes" id="UP001145742">
    <property type="component" value="Unassembled WGS sequence"/>
</dbReference>
<dbReference type="Pfam" id="PF04547">
    <property type="entry name" value="Anoctamin"/>
    <property type="match status" value="1"/>
</dbReference>
<evidence type="ECO:0000313" key="9">
    <source>
        <dbReference type="Proteomes" id="UP001145742"/>
    </source>
</evidence>
<name>A0ABQ9DLF2_9PASS</name>
<protein>
    <recommendedName>
        <fullName evidence="6">Anoctamin</fullName>
    </recommendedName>
</protein>
<evidence type="ECO:0000259" key="7">
    <source>
        <dbReference type="Pfam" id="PF04547"/>
    </source>
</evidence>
<keyword evidence="4 6" id="KW-1133">Transmembrane helix</keyword>
<evidence type="ECO:0000256" key="3">
    <source>
        <dbReference type="ARBA" id="ARBA00022692"/>
    </source>
</evidence>
<keyword evidence="5 6" id="KW-0472">Membrane</keyword>
<evidence type="ECO:0000313" key="8">
    <source>
        <dbReference type="EMBL" id="KAJ7424699.1"/>
    </source>
</evidence>
<evidence type="ECO:0000256" key="2">
    <source>
        <dbReference type="ARBA" id="ARBA00009671"/>
    </source>
</evidence>
<feature type="transmembrane region" description="Helical" evidence="6">
    <location>
        <begin position="416"/>
        <end position="441"/>
    </location>
</feature>
<accession>A0ABQ9DLF2</accession>
<evidence type="ECO:0000256" key="6">
    <source>
        <dbReference type="RuleBase" id="RU280814"/>
    </source>
</evidence>
<evidence type="ECO:0000256" key="1">
    <source>
        <dbReference type="ARBA" id="ARBA00004141"/>
    </source>
</evidence>
<evidence type="ECO:0000256" key="4">
    <source>
        <dbReference type="ARBA" id="ARBA00022989"/>
    </source>
</evidence>
<organism evidence="8 9">
    <name type="scientific">Willisornis vidua</name>
    <name type="common">Xingu scale-backed antbird</name>
    <dbReference type="NCBI Taxonomy" id="1566151"/>
    <lineage>
        <taxon>Eukaryota</taxon>
        <taxon>Metazoa</taxon>
        <taxon>Chordata</taxon>
        <taxon>Craniata</taxon>
        <taxon>Vertebrata</taxon>
        <taxon>Euteleostomi</taxon>
        <taxon>Archelosauria</taxon>
        <taxon>Archosauria</taxon>
        <taxon>Dinosauria</taxon>
        <taxon>Saurischia</taxon>
        <taxon>Theropoda</taxon>
        <taxon>Coelurosauria</taxon>
        <taxon>Aves</taxon>
        <taxon>Neognathae</taxon>
        <taxon>Neoaves</taxon>
        <taxon>Telluraves</taxon>
        <taxon>Australaves</taxon>
        <taxon>Passeriformes</taxon>
        <taxon>Thamnophilidae</taxon>
        <taxon>Willisornis</taxon>
    </lineage>
</organism>
<keyword evidence="9" id="KW-1185">Reference proteome</keyword>
<dbReference type="PANTHER" id="PTHR12308:SF16">
    <property type="entry name" value="ANOCTAMIN-3"/>
    <property type="match status" value="1"/>
</dbReference>
<comment type="similarity">
    <text evidence="2 6">Belongs to the anoctamin family.</text>
</comment>
<comment type="caution">
    <text evidence="8">The sequence shown here is derived from an EMBL/GenBank/DDBJ whole genome shotgun (WGS) entry which is preliminary data.</text>
</comment>
<dbReference type="InterPro" id="IPR049452">
    <property type="entry name" value="Anoctamin_TM"/>
</dbReference>
<keyword evidence="3 6" id="KW-0812">Transmembrane</keyword>
<dbReference type="InterPro" id="IPR007632">
    <property type="entry name" value="Anoctamin"/>
</dbReference>